<feature type="region of interest" description="Disordered" evidence="1">
    <location>
        <begin position="131"/>
        <end position="152"/>
    </location>
</feature>
<dbReference type="Proteomes" id="UP000182894">
    <property type="component" value="Unassembled WGS sequence"/>
</dbReference>
<dbReference type="InterPro" id="IPR021333">
    <property type="entry name" value="DUF2946"/>
</dbReference>
<organism evidence="3 4">
    <name type="scientific">Pseudomonas abietaniphila</name>
    <dbReference type="NCBI Taxonomy" id="89065"/>
    <lineage>
        <taxon>Bacteria</taxon>
        <taxon>Pseudomonadati</taxon>
        <taxon>Pseudomonadota</taxon>
        <taxon>Gammaproteobacteria</taxon>
        <taxon>Pseudomonadales</taxon>
        <taxon>Pseudomonadaceae</taxon>
        <taxon>Pseudomonas</taxon>
    </lineage>
</organism>
<gene>
    <name evidence="3" type="ORF">SAMN05216605_11521</name>
</gene>
<evidence type="ECO:0000256" key="1">
    <source>
        <dbReference type="SAM" id="MobiDB-lite"/>
    </source>
</evidence>
<evidence type="ECO:0000256" key="2">
    <source>
        <dbReference type="SAM" id="Phobius"/>
    </source>
</evidence>
<keyword evidence="2" id="KW-0812">Transmembrane</keyword>
<evidence type="ECO:0008006" key="5">
    <source>
        <dbReference type="Google" id="ProtNLM"/>
    </source>
</evidence>
<accession>A0A1G8LY31</accession>
<reference evidence="4" key="1">
    <citation type="submission" date="2016-10" db="EMBL/GenBank/DDBJ databases">
        <authorList>
            <person name="Varghese N."/>
            <person name="Submissions S."/>
        </authorList>
    </citation>
    <scope>NUCLEOTIDE SEQUENCE [LARGE SCALE GENOMIC DNA]</scope>
    <source>
        <strain evidence="4">ATCC 700689</strain>
    </source>
</reference>
<dbReference type="Pfam" id="PF11162">
    <property type="entry name" value="DUF2946"/>
    <property type="match status" value="1"/>
</dbReference>
<proteinExistence type="predicted"/>
<dbReference type="AlphaFoldDB" id="A0A1G8LY31"/>
<keyword evidence="2" id="KW-0472">Membrane</keyword>
<feature type="transmembrane region" description="Helical" evidence="2">
    <location>
        <begin position="37"/>
        <end position="55"/>
    </location>
</feature>
<keyword evidence="2" id="KW-1133">Transmembrane helix</keyword>
<name>A0A1G8LY31_9PSED</name>
<sequence length="152" mass="16856">MALRGFVAPGSPARADAMGRGEVECRPMKFVRTHQSLIAWMLYGIVLFSGLVCSLSHGQMLRAFNQLNAGVECSEHHELSGRMDMAQMGDHAQLMKLSMTDCAFAGTAVLALVFFIGLSWRTRPTYKSLPRSDYRLRRPPRQTFPGIAPQAP</sequence>
<evidence type="ECO:0000313" key="3">
    <source>
        <dbReference type="EMBL" id="SDI60642.1"/>
    </source>
</evidence>
<feature type="transmembrane region" description="Helical" evidence="2">
    <location>
        <begin position="102"/>
        <end position="120"/>
    </location>
</feature>
<protein>
    <recommendedName>
        <fullName evidence="5">DUF2946 domain-containing protein</fullName>
    </recommendedName>
</protein>
<dbReference type="STRING" id="89065.SAMN05216605_11521"/>
<evidence type="ECO:0000313" key="4">
    <source>
        <dbReference type="Proteomes" id="UP000182894"/>
    </source>
</evidence>
<dbReference type="EMBL" id="FNCO01000015">
    <property type="protein sequence ID" value="SDI60642.1"/>
    <property type="molecule type" value="Genomic_DNA"/>
</dbReference>
<keyword evidence="4" id="KW-1185">Reference proteome</keyword>